<sequence>ALKKEDIGLASKYFVLREDGSADPKWIEVLKQKKETGQLSNIIDIVSRAVPDKEITTIENTAWFIVYKKDKPKELEADINLHFNTYSQVWGIESL</sequence>
<protein>
    <submittedName>
        <fullName evidence="1">Uncharacterized protein</fullName>
    </submittedName>
</protein>
<organism evidence="1 2">
    <name type="scientific">Candidatus Jorgensenbacteria bacterium CG_4_10_14_0_8_um_filter_39_13</name>
    <dbReference type="NCBI Taxonomy" id="1974589"/>
    <lineage>
        <taxon>Bacteria</taxon>
        <taxon>Candidatus Joergenseniibacteriota</taxon>
    </lineage>
</organism>
<comment type="caution">
    <text evidence="1">The sequence shown here is derived from an EMBL/GenBank/DDBJ whole genome shotgun (WGS) entry which is preliminary data.</text>
</comment>
<evidence type="ECO:0000313" key="1">
    <source>
        <dbReference type="EMBL" id="PIY95694.1"/>
    </source>
</evidence>
<dbReference type="AlphaFoldDB" id="A0A2M7RG80"/>
<dbReference type="EMBL" id="PFME01000034">
    <property type="protein sequence ID" value="PIY95694.1"/>
    <property type="molecule type" value="Genomic_DNA"/>
</dbReference>
<reference evidence="2" key="1">
    <citation type="submission" date="2017-09" db="EMBL/GenBank/DDBJ databases">
        <title>Depth-based differentiation of microbial function through sediment-hosted aquifers and enrichment of novel symbionts in the deep terrestrial subsurface.</title>
        <authorList>
            <person name="Probst A.J."/>
            <person name="Ladd B."/>
            <person name="Jarett J.K."/>
            <person name="Geller-Mcgrath D.E."/>
            <person name="Sieber C.M.K."/>
            <person name="Emerson J.B."/>
            <person name="Anantharaman K."/>
            <person name="Thomas B.C."/>
            <person name="Malmstrom R."/>
            <person name="Stieglmeier M."/>
            <person name="Klingl A."/>
            <person name="Woyke T."/>
            <person name="Ryan C.M."/>
            <person name="Banfield J.F."/>
        </authorList>
    </citation>
    <scope>NUCLEOTIDE SEQUENCE [LARGE SCALE GENOMIC DNA]</scope>
</reference>
<name>A0A2M7RG80_9BACT</name>
<dbReference type="Proteomes" id="UP000230238">
    <property type="component" value="Unassembled WGS sequence"/>
</dbReference>
<proteinExistence type="predicted"/>
<gene>
    <name evidence="1" type="ORF">COY65_02590</name>
</gene>
<evidence type="ECO:0000313" key="2">
    <source>
        <dbReference type="Proteomes" id="UP000230238"/>
    </source>
</evidence>
<feature type="non-terminal residue" evidence="1">
    <location>
        <position position="1"/>
    </location>
</feature>
<accession>A0A2M7RG80</accession>